<sequence>MDFRPQTSTIPSSTEVLCSRTVTVGSSRISLLLANVRSLENKMDDLRARITTQREVRECCALIFTETWLTENTPDTAVQLHAHSLHQGDRTAAALGKTRGGGVCIYINNRWCTDVQIVEKHCSADIELLMVKCRPFYLPREFSAVYLLSVYIPRVRIT</sequence>
<organism evidence="2 3">
    <name type="scientific">Mugilogobius chulae</name>
    <name type="common">yellowstripe goby</name>
    <dbReference type="NCBI Taxonomy" id="88201"/>
    <lineage>
        <taxon>Eukaryota</taxon>
        <taxon>Metazoa</taxon>
        <taxon>Chordata</taxon>
        <taxon>Craniata</taxon>
        <taxon>Vertebrata</taxon>
        <taxon>Euteleostomi</taxon>
        <taxon>Actinopterygii</taxon>
        <taxon>Neopterygii</taxon>
        <taxon>Teleostei</taxon>
        <taxon>Neoteleostei</taxon>
        <taxon>Acanthomorphata</taxon>
        <taxon>Gobiaria</taxon>
        <taxon>Gobiiformes</taxon>
        <taxon>Gobioidei</taxon>
        <taxon>Gobiidae</taxon>
        <taxon>Gobionellinae</taxon>
        <taxon>Mugilogobius</taxon>
    </lineage>
</organism>
<dbReference type="InterPro" id="IPR036691">
    <property type="entry name" value="Endo/exonu/phosph_ase_sf"/>
</dbReference>
<comment type="caution">
    <text evidence="2">The sequence shown here is derived from an EMBL/GenBank/DDBJ whole genome shotgun (WGS) entry which is preliminary data.</text>
</comment>
<keyword evidence="1" id="KW-0175">Coiled coil</keyword>
<dbReference type="SUPFAM" id="SSF56219">
    <property type="entry name" value="DNase I-like"/>
    <property type="match status" value="1"/>
</dbReference>
<dbReference type="Gene3D" id="3.60.10.10">
    <property type="entry name" value="Endonuclease/exonuclease/phosphatase"/>
    <property type="match status" value="1"/>
</dbReference>
<feature type="coiled-coil region" evidence="1">
    <location>
        <begin position="29"/>
        <end position="56"/>
    </location>
</feature>
<keyword evidence="3" id="KW-1185">Reference proteome</keyword>
<protein>
    <submittedName>
        <fullName evidence="2">Uncharacterized protein</fullName>
    </submittedName>
</protein>
<proteinExistence type="predicted"/>
<reference evidence="3" key="1">
    <citation type="submission" date="2024-04" db="EMBL/GenBank/DDBJ databases">
        <title>Salinicola lusitanus LLJ914,a marine bacterium isolated from the Okinawa Trough.</title>
        <authorList>
            <person name="Li J."/>
        </authorList>
    </citation>
    <scope>NUCLEOTIDE SEQUENCE [LARGE SCALE GENOMIC DNA]</scope>
</reference>
<dbReference type="EMBL" id="JBBPFD010000003">
    <property type="protein sequence ID" value="KAK7933490.1"/>
    <property type="molecule type" value="Genomic_DNA"/>
</dbReference>
<evidence type="ECO:0000313" key="2">
    <source>
        <dbReference type="EMBL" id="KAK7933490.1"/>
    </source>
</evidence>
<accession>A0AAW0PNF0</accession>
<dbReference type="PANTHER" id="PTHR47510:SF3">
    <property type="entry name" value="ENDO_EXONUCLEASE_PHOSPHATASE DOMAIN-CONTAINING PROTEIN"/>
    <property type="match status" value="1"/>
</dbReference>
<dbReference type="PANTHER" id="PTHR47510">
    <property type="entry name" value="REVERSE TRANSCRIPTASE DOMAIN-CONTAINING PROTEIN"/>
    <property type="match status" value="1"/>
</dbReference>
<dbReference type="AlphaFoldDB" id="A0AAW0PNF0"/>
<name>A0AAW0PNF0_9GOBI</name>
<evidence type="ECO:0000256" key="1">
    <source>
        <dbReference type="SAM" id="Coils"/>
    </source>
</evidence>
<dbReference type="Proteomes" id="UP001460270">
    <property type="component" value="Unassembled WGS sequence"/>
</dbReference>
<gene>
    <name evidence="2" type="ORF">WMY93_004386</name>
</gene>
<evidence type="ECO:0000313" key="3">
    <source>
        <dbReference type="Proteomes" id="UP001460270"/>
    </source>
</evidence>